<dbReference type="Proteomes" id="UP000307999">
    <property type="component" value="Unassembled WGS sequence"/>
</dbReference>
<keyword evidence="1" id="KW-0472">Membrane</keyword>
<dbReference type="AlphaFoldDB" id="A0A4V5NUB3"/>
<organism evidence="2 3">
    <name type="scientific">Thalassotalea mangrovi</name>
    <dbReference type="NCBI Taxonomy" id="2572245"/>
    <lineage>
        <taxon>Bacteria</taxon>
        <taxon>Pseudomonadati</taxon>
        <taxon>Pseudomonadota</taxon>
        <taxon>Gammaproteobacteria</taxon>
        <taxon>Alteromonadales</taxon>
        <taxon>Colwelliaceae</taxon>
        <taxon>Thalassotalea</taxon>
    </lineage>
</organism>
<evidence type="ECO:0000313" key="2">
    <source>
        <dbReference type="EMBL" id="TKB45689.1"/>
    </source>
</evidence>
<evidence type="ECO:0000256" key="1">
    <source>
        <dbReference type="SAM" id="Phobius"/>
    </source>
</evidence>
<dbReference type="OrthoDB" id="9807577at2"/>
<gene>
    <name evidence="2" type="ORF">E8M12_07070</name>
</gene>
<sequence>MNATESISIKAEANISDCGKYRYWLSRIWDESKPIGCFICINPSKATAIYSDQTMGNCNNLAAAWGWGGFYIVNLFAFMATDQSDLKKQRDKVGPLNNKAIKYICEKSDVLVLAWGNEYKSRAREVLSLLVDKNLFCIQRNKGGGFLHPNRIKYENFPQPVSVDIG</sequence>
<evidence type="ECO:0000313" key="3">
    <source>
        <dbReference type="Proteomes" id="UP000307999"/>
    </source>
</evidence>
<keyword evidence="1" id="KW-1133">Transmembrane helix</keyword>
<dbReference type="Pfam" id="PF07799">
    <property type="entry name" value="DUF1643"/>
    <property type="match status" value="1"/>
</dbReference>
<dbReference type="RefSeq" id="WP_136735396.1">
    <property type="nucleotide sequence ID" value="NZ_SWDB01000014.1"/>
</dbReference>
<comment type="caution">
    <text evidence="2">The sequence shown here is derived from an EMBL/GenBank/DDBJ whole genome shotgun (WGS) entry which is preliminary data.</text>
</comment>
<feature type="transmembrane region" description="Helical" evidence="1">
    <location>
        <begin position="62"/>
        <end position="80"/>
    </location>
</feature>
<name>A0A4V5NUB3_9GAMM</name>
<protein>
    <submittedName>
        <fullName evidence="2">DUF1643 domain-containing protein</fullName>
    </submittedName>
</protein>
<proteinExistence type="predicted"/>
<keyword evidence="1" id="KW-0812">Transmembrane</keyword>
<reference evidence="2 3" key="1">
    <citation type="submission" date="2019-04" db="EMBL/GenBank/DDBJ databases">
        <title>Thalassotalea guangxiensis sp. nov., isolated from sediment of the coastal wetland.</title>
        <authorList>
            <person name="Zheng S."/>
            <person name="Zhang D."/>
        </authorList>
    </citation>
    <scope>NUCLEOTIDE SEQUENCE [LARGE SCALE GENOMIC DNA]</scope>
    <source>
        <strain evidence="2 3">ZS-4</strain>
    </source>
</reference>
<dbReference type="InterPro" id="IPR012441">
    <property type="entry name" value="DUF1643"/>
</dbReference>
<dbReference type="EMBL" id="SWDB01000014">
    <property type="protein sequence ID" value="TKB45689.1"/>
    <property type="molecule type" value="Genomic_DNA"/>
</dbReference>
<accession>A0A4V5NUB3</accession>
<keyword evidence="3" id="KW-1185">Reference proteome</keyword>